<dbReference type="OrthoDB" id="125279at2759"/>
<evidence type="ECO:0000313" key="2">
    <source>
        <dbReference type="Proteomes" id="UP000198211"/>
    </source>
</evidence>
<organism evidence="1 2">
    <name type="scientific">Phytophthora megakarya</name>
    <dbReference type="NCBI Taxonomy" id="4795"/>
    <lineage>
        <taxon>Eukaryota</taxon>
        <taxon>Sar</taxon>
        <taxon>Stramenopiles</taxon>
        <taxon>Oomycota</taxon>
        <taxon>Peronosporomycetes</taxon>
        <taxon>Peronosporales</taxon>
        <taxon>Peronosporaceae</taxon>
        <taxon>Phytophthora</taxon>
    </lineage>
</organism>
<dbReference type="Proteomes" id="UP000198211">
    <property type="component" value="Unassembled WGS sequence"/>
</dbReference>
<dbReference type="AlphaFoldDB" id="A0A225WZR0"/>
<gene>
    <name evidence="1" type="ORF">PHMEG_0002908</name>
</gene>
<proteinExistence type="predicted"/>
<sequence>MFGDTPTPAVELYMDASNVGLAILNPSSNQFLQIQFDETEQEMISRSATTSSEFSINVREHLCIALALWTWGSQWNRQSTGRLIHVKCWSDNIAAVNWCNKLHSKNPFSQEINRSIGLAESFFNLRVSAGHIPGSSNWMADAASRAWTEPYLTRWTNFSSCWSQTEVPQLCRKIYMKFSSLFSPNHWPRPQNHSTIAHEISGVTGASGSASPSGYQKSQVNIPTSSLYSLRTHGVTAGVGQQKAMLPAPCSPNVAMCRGIIGEFLDTESHCCLVTSSPSLECGDQIRPGTQSHLSQQKSSKQCMTNSIFHQPSTESHGGFGPGRSEYLAVGSKVQTYAIQRLDVKFVDHDEFEVARLKDVAAVVIHFRGSKADQFVEGTSRKLTRLGHNWCCPVLATWYLVEHHKLLGMQSNSPLKALGKYQVATDLTHYEAEVLLRF</sequence>
<dbReference type="EMBL" id="NBNE01000140">
    <property type="protein sequence ID" value="OWZ22400.1"/>
    <property type="molecule type" value="Genomic_DNA"/>
</dbReference>
<name>A0A225WZR0_9STRA</name>
<evidence type="ECO:0000313" key="1">
    <source>
        <dbReference type="EMBL" id="OWZ22400.1"/>
    </source>
</evidence>
<reference evidence="2" key="1">
    <citation type="submission" date="2017-03" db="EMBL/GenBank/DDBJ databases">
        <title>Phytopthora megakarya and P. palmivora, two closely related causual agents of cacao black pod achieved similar genome size and gene model numbers by different mechanisms.</title>
        <authorList>
            <person name="Ali S."/>
            <person name="Shao J."/>
            <person name="Larry D.J."/>
            <person name="Kronmiller B."/>
            <person name="Shen D."/>
            <person name="Strem M.D."/>
            <person name="Melnick R.L."/>
            <person name="Guiltinan M.J."/>
            <person name="Tyler B.M."/>
            <person name="Meinhardt L.W."/>
            <person name="Bailey B.A."/>
        </authorList>
    </citation>
    <scope>NUCLEOTIDE SEQUENCE [LARGE SCALE GENOMIC DNA]</scope>
    <source>
        <strain evidence="2">zdho120</strain>
    </source>
</reference>
<accession>A0A225WZR0</accession>
<comment type="caution">
    <text evidence="1">The sequence shown here is derived from an EMBL/GenBank/DDBJ whole genome shotgun (WGS) entry which is preliminary data.</text>
</comment>
<keyword evidence="2" id="KW-1185">Reference proteome</keyword>
<protein>
    <submittedName>
        <fullName evidence="1">Uncharacterized protein</fullName>
    </submittedName>
</protein>